<reference evidence="1 2" key="1">
    <citation type="journal article" date="2021" name="Elife">
        <title>Chloroplast acquisition without the gene transfer in kleptoplastic sea slugs, Plakobranchus ocellatus.</title>
        <authorList>
            <person name="Maeda T."/>
            <person name="Takahashi S."/>
            <person name="Yoshida T."/>
            <person name="Shimamura S."/>
            <person name="Takaki Y."/>
            <person name="Nagai Y."/>
            <person name="Toyoda A."/>
            <person name="Suzuki Y."/>
            <person name="Arimoto A."/>
            <person name="Ishii H."/>
            <person name="Satoh N."/>
            <person name="Nishiyama T."/>
            <person name="Hasebe M."/>
            <person name="Maruyama T."/>
            <person name="Minagawa J."/>
            <person name="Obokata J."/>
            <person name="Shigenobu S."/>
        </authorList>
    </citation>
    <scope>NUCLEOTIDE SEQUENCE [LARGE SCALE GENOMIC DNA]</scope>
</reference>
<comment type="caution">
    <text evidence="1">The sequence shown here is derived from an EMBL/GenBank/DDBJ whole genome shotgun (WGS) entry which is preliminary data.</text>
</comment>
<dbReference type="EMBL" id="BLXT01001347">
    <property type="protein sequence ID" value="GFN84792.1"/>
    <property type="molecule type" value="Genomic_DNA"/>
</dbReference>
<proteinExistence type="predicted"/>
<dbReference type="AlphaFoldDB" id="A0AAV3YR23"/>
<dbReference type="Proteomes" id="UP000735302">
    <property type="component" value="Unassembled WGS sequence"/>
</dbReference>
<dbReference type="PANTHER" id="PTHR34179:SF1">
    <property type="entry name" value="TUMOR PROTEIN P53-INDUCIBLE PROTEIN 13"/>
    <property type="match status" value="1"/>
</dbReference>
<dbReference type="GO" id="GO:0005737">
    <property type="term" value="C:cytoplasm"/>
    <property type="evidence" value="ECO:0007669"/>
    <property type="project" value="TreeGrafter"/>
</dbReference>
<evidence type="ECO:0000313" key="2">
    <source>
        <dbReference type="Proteomes" id="UP000735302"/>
    </source>
</evidence>
<dbReference type="PANTHER" id="PTHR34179">
    <property type="entry name" value="TUMOR PROTEIN P53-INDUCIBLE PROTEIN 13"/>
    <property type="match status" value="1"/>
</dbReference>
<gene>
    <name evidence="1" type="ORF">PoB_001129800</name>
</gene>
<dbReference type="InterPro" id="IPR021454">
    <property type="entry name" value="DUF3105"/>
</dbReference>
<name>A0AAV3YR23_9GAST</name>
<protein>
    <submittedName>
        <fullName evidence="1">Tumor protein p53-inducible protein 13</fullName>
    </submittedName>
</protein>
<dbReference type="Pfam" id="PF11303">
    <property type="entry name" value="DUF3105"/>
    <property type="match status" value="1"/>
</dbReference>
<accession>A0AAV3YR23</accession>
<keyword evidence="2" id="KW-1185">Reference proteome</keyword>
<organism evidence="1 2">
    <name type="scientific">Plakobranchus ocellatus</name>
    <dbReference type="NCBI Taxonomy" id="259542"/>
    <lineage>
        <taxon>Eukaryota</taxon>
        <taxon>Metazoa</taxon>
        <taxon>Spiralia</taxon>
        <taxon>Lophotrochozoa</taxon>
        <taxon>Mollusca</taxon>
        <taxon>Gastropoda</taxon>
        <taxon>Heterobranchia</taxon>
        <taxon>Euthyneura</taxon>
        <taxon>Panpulmonata</taxon>
        <taxon>Sacoglossa</taxon>
        <taxon>Placobranchoidea</taxon>
        <taxon>Plakobranchidae</taxon>
        <taxon>Plakobranchus</taxon>
    </lineage>
</organism>
<evidence type="ECO:0000313" key="1">
    <source>
        <dbReference type="EMBL" id="GFN84792.1"/>
    </source>
</evidence>
<sequence>MFLFLPSFEGVGGTVARESALRSAGTLLSRVRAPPPAPWPDGGPESLRSSYYLRHSAWFMSTMAVWYFLIAAVVASLSHVSGADNRHSTPASDDPHGGVPMGIPNKVCDNGTIHIEVDWDPKSTEEYTCLEPRIQPAQKDFHYYHCDDVAQRPIHKCLPTPLNYTDDLPTSGQHRPLWPVYGEYTYVPPQRWLHSLEHGGIVFLYHPCADQIEIEKFKSLARGCLRRHVISAYKKLPPEMNFAVLAWKCKLVLSDVNIGLITRFVKARALKGSEAVAADGQYTAGLIHRAELVTDYQESEVCPQVTDLTDPMRHVLTASSKRRSHHQAAENRLRKQMSRLLDLYQGRSNAWN</sequence>